<comment type="caution">
    <text evidence="1">The sequence shown here is derived from an EMBL/GenBank/DDBJ whole genome shotgun (WGS) entry which is preliminary data.</text>
</comment>
<gene>
    <name evidence="1" type="ORF">TNIN_437031</name>
</gene>
<sequence length="104" mass="12549">MCHYTLRSSDSKNQQAFLFNLPIRYRVSLRSSLKLKFNLFISFFNSRMRSIVEEFRKTGNFDEVFARQRRIQKIKDPGDCKYLKVECHHSKIRARKSRKEMVPN</sequence>
<dbReference type="AlphaFoldDB" id="A0A8X6YM40"/>
<name>A0A8X6YM40_9ARAC</name>
<reference evidence="1" key="1">
    <citation type="submission" date="2020-08" db="EMBL/GenBank/DDBJ databases">
        <title>Multicomponent nature underlies the extraordinary mechanical properties of spider dragline silk.</title>
        <authorList>
            <person name="Kono N."/>
            <person name="Nakamura H."/>
            <person name="Mori M."/>
            <person name="Yoshida Y."/>
            <person name="Ohtoshi R."/>
            <person name="Malay A.D."/>
            <person name="Moran D.A.P."/>
            <person name="Tomita M."/>
            <person name="Numata K."/>
            <person name="Arakawa K."/>
        </authorList>
    </citation>
    <scope>NUCLEOTIDE SEQUENCE</scope>
</reference>
<organism evidence="1 2">
    <name type="scientific">Trichonephila inaurata madagascariensis</name>
    <dbReference type="NCBI Taxonomy" id="2747483"/>
    <lineage>
        <taxon>Eukaryota</taxon>
        <taxon>Metazoa</taxon>
        <taxon>Ecdysozoa</taxon>
        <taxon>Arthropoda</taxon>
        <taxon>Chelicerata</taxon>
        <taxon>Arachnida</taxon>
        <taxon>Araneae</taxon>
        <taxon>Araneomorphae</taxon>
        <taxon>Entelegynae</taxon>
        <taxon>Araneoidea</taxon>
        <taxon>Nephilidae</taxon>
        <taxon>Trichonephila</taxon>
        <taxon>Trichonephila inaurata</taxon>
    </lineage>
</organism>
<keyword evidence="2" id="KW-1185">Reference proteome</keyword>
<dbReference type="Proteomes" id="UP000886998">
    <property type="component" value="Unassembled WGS sequence"/>
</dbReference>
<accession>A0A8X6YM40</accession>
<evidence type="ECO:0000313" key="1">
    <source>
        <dbReference type="EMBL" id="GFY72947.1"/>
    </source>
</evidence>
<evidence type="ECO:0000313" key="2">
    <source>
        <dbReference type="Proteomes" id="UP000886998"/>
    </source>
</evidence>
<proteinExistence type="predicted"/>
<protein>
    <submittedName>
        <fullName evidence="1">Uncharacterized protein</fullName>
    </submittedName>
</protein>
<dbReference type="EMBL" id="BMAV01019741">
    <property type="protein sequence ID" value="GFY72947.1"/>
    <property type="molecule type" value="Genomic_DNA"/>
</dbReference>